<dbReference type="PROSITE" id="PS00943">
    <property type="entry name" value="UBIA"/>
    <property type="match status" value="1"/>
</dbReference>
<evidence type="ECO:0000256" key="11">
    <source>
        <dbReference type="SAM" id="Phobius"/>
    </source>
</evidence>
<gene>
    <name evidence="12" type="ORF">UFOPK3564_02869</name>
</gene>
<comment type="subcellular location">
    <subcellularLocation>
        <location evidence="1">Cell membrane</location>
        <topology evidence="1">Multi-pass membrane protein</topology>
    </subcellularLocation>
</comment>
<dbReference type="PANTHER" id="PTHR43448">
    <property type="entry name" value="PROTOHEME IX FARNESYLTRANSFERASE, MITOCHONDRIAL"/>
    <property type="match status" value="1"/>
</dbReference>
<feature type="transmembrane region" description="Helical" evidence="11">
    <location>
        <begin position="156"/>
        <end position="175"/>
    </location>
</feature>
<protein>
    <recommendedName>
        <fullName evidence="9">Protoheme IX farnesyltransferase</fullName>
    </recommendedName>
    <alternativeName>
        <fullName evidence="10">Heme B farnesyltransferase</fullName>
    </alternativeName>
</protein>
<dbReference type="Pfam" id="PF01040">
    <property type="entry name" value="UbiA"/>
    <property type="match status" value="1"/>
</dbReference>
<evidence type="ECO:0000256" key="10">
    <source>
        <dbReference type="ARBA" id="ARBA00042475"/>
    </source>
</evidence>
<dbReference type="CDD" id="cd13957">
    <property type="entry name" value="PT_UbiA_Cox10"/>
    <property type="match status" value="1"/>
</dbReference>
<name>A0A6J7J9H8_9ZZZZ</name>
<evidence type="ECO:0000256" key="8">
    <source>
        <dbReference type="ARBA" id="ARBA00023136"/>
    </source>
</evidence>
<dbReference type="HAMAP" id="MF_00154">
    <property type="entry name" value="CyoE_CtaB"/>
    <property type="match status" value="1"/>
</dbReference>
<keyword evidence="8 11" id="KW-0472">Membrane</keyword>
<dbReference type="GO" id="GO:0005886">
    <property type="term" value="C:plasma membrane"/>
    <property type="evidence" value="ECO:0007669"/>
    <property type="project" value="UniProtKB-SubCell"/>
</dbReference>
<organism evidence="12">
    <name type="scientific">freshwater metagenome</name>
    <dbReference type="NCBI Taxonomy" id="449393"/>
    <lineage>
        <taxon>unclassified sequences</taxon>
        <taxon>metagenomes</taxon>
        <taxon>ecological metagenomes</taxon>
    </lineage>
</organism>
<evidence type="ECO:0000256" key="2">
    <source>
        <dbReference type="ARBA" id="ARBA00004919"/>
    </source>
</evidence>
<evidence type="ECO:0000256" key="4">
    <source>
        <dbReference type="ARBA" id="ARBA00022679"/>
    </source>
</evidence>
<keyword evidence="3" id="KW-1003">Cell membrane</keyword>
<feature type="transmembrane region" description="Helical" evidence="11">
    <location>
        <begin position="37"/>
        <end position="53"/>
    </location>
</feature>
<dbReference type="EMBL" id="CAFBMK010000232">
    <property type="protein sequence ID" value="CAB4939689.1"/>
    <property type="molecule type" value="Genomic_DNA"/>
</dbReference>
<dbReference type="PANTHER" id="PTHR43448:SF7">
    <property type="entry name" value="4-HYDROXYBENZOATE SOLANESYLTRANSFERASE"/>
    <property type="match status" value="1"/>
</dbReference>
<proteinExistence type="inferred from homology"/>
<feature type="transmembrane region" description="Helical" evidence="11">
    <location>
        <begin position="279"/>
        <end position="301"/>
    </location>
</feature>
<evidence type="ECO:0000256" key="3">
    <source>
        <dbReference type="ARBA" id="ARBA00022475"/>
    </source>
</evidence>
<keyword evidence="4" id="KW-0808">Transferase</keyword>
<dbReference type="GO" id="GO:0006783">
    <property type="term" value="P:heme biosynthetic process"/>
    <property type="evidence" value="ECO:0007669"/>
    <property type="project" value="UniProtKB-KW"/>
</dbReference>
<evidence type="ECO:0000256" key="6">
    <source>
        <dbReference type="ARBA" id="ARBA00022989"/>
    </source>
</evidence>
<feature type="transmembrane region" description="Helical" evidence="11">
    <location>
        <begin position="187"/>
        <end position="205"/>
    </location>
</feature>
<evidence type="ECO:0000256" key="1">
    <source>
        <dbReference type="ARBA" id="ARBA00004651"/>
    </source>
</evidence>
<dbReference type="InterPro" id="IPR044878">
    <property type="entry name" value="UbiA_sf"/>
</dbReference>
<dbReference type="NCBIfam" id="TIGR01473">
    <property type="entry name" value="cyoE_ctaB"/>
    <property type="match status" value="1"/>
</dbReference>
<accession>A0A6J7J9H8</accession>
<dbReference type="AlphaFoldDB" id="A0A6J7J9H8"/>
<evidence type="ECO:0000256" key="9">
    <source>
        <dbReference type="ARBA" id="ARBA00040810"/>
    </source>
</evidence>
<keyword evidence="7" id="KW-0350">Heme biosynthesis</keyword>
<dbReference type="GO" id="GO:0008495">
    <property type="term" value="F:protoheme IX farnesyltransferase activity"/>
    <property type="evidence" value="ECO:0007669"/>
    <property type="project" value="InterPro"/>
</dbReference>
<reference evidence="12" key="1">
    <citation type="submission" date="2020-05" db="EMBL/GenBank/DDBJ databases">
        <authorList>
            <person name="Chiriac C."/>
            <person name="Salcher M."/>
            <person name="Ghai R."/>
            <person name="Kavagutti S V."/>
        </authorList>
    </citation>
    <scope>NUCLEOTIDE SEQUENCE</scope>
</reference>
<feature type="transmembrane region" description="Helical" evidence="11">
    <location>
        <begin position="102"/>
        <end position="124"/>
    </location>
</feature>
<comment type="pathway">
    <text evidence="2">Porphyrin-containing compound metabolism; heme O biosynthesis; heme O from protoheme: step 1/1.</text>
</comment>
<feature type="transmembrane region" description="Helical" evidence="11">
    <location>
        <begin position="225"/>
        <end position="243"/>
    </location>
</feature>
<sequence>MSTSVSASSATGAGPVPVTSNARQLVADLVALTKPKVQVLLLLTTVTAMYAAGSPSIWLVLWTVVGGSLASGGASAVNHWYDRDIDRLMERTQDRPIPSGRMQPYVALWVGLWLTIASFVLLAVVANITAALLALAGFAWYVGVYTMWLKRRTTNNIVIGGLAGAFPPMVGWAAVTGGFAVDSLYPFAIVFAWTAPHFWALSMLIKDDYAAASIPMLPVVKGDAYTFKAIVIWSAITVLVSVVPVVTGAFGMIYLAIALLLGVELMRQSFVLLRKGTRAAALSLHLYALIYLTVLFAGMVLDAKI</sequence>
<dbReference type="Gene3D" id="1.10.357.140">
    <property type="entry name" value="UbiA prenyltransferase"/>
    <property type="match status" value="1"/>
</dbReference>
<keyword evidence="5 11" id="KW-0812">Transmembrane</keyword>
<evidence type="ECO:0000256" key="5">
    <source>
        <dbReference type="ARBA" id="ARBA00022692"/>
    </source>
</evidence>
<dbReference type="InterPro" id="IPR006369">
    <property type="entry name" value="Protohaem_IX_farnesylTrfase"/>
</dbReference>
<dbReference type="NCBIfam" id="NF003349">
    <property type="entry name" value="PRK04375.1-2"/>
    <property type="match status" value="1"/>
</dbReference>
<evidence type="ECO:0000256" key="7">
    <source>
        <dbReference type="ARBA" id="ARBA00023133"/>
    </source>
</evidence>
<dbReference type="FunFam" id="1.10.357.140:FF:000001">
    <property type="entry name" value="Protoheme IX farnesyltransferase"/>
    <property type="match status" value="1"/>
</dbReference>
<dbReference type="InterPro" id="IPR030470">
    <property type="entry name" value="UbiA_prenylTrfase_CS"/>
</dbReference>
<evidence type="ECO:0000313" key="12">
    <source>
        <dbReference type="EMBL" id="CAB4939689.1"/>
    </source>
</evidence>
<keyword evidence="6 11" id="KW-1133">Transmembrane helix</keyword>
<feature type="transmembrane region" description="Helical" evidence="11">
    <location>
        <begin position="249"/>
        <end position="267"/>
    </location>
</feature>
<dbReference type="InterPro" id="IPR000537">
    <property type="entry name" value="UbiA_prenyltransferase"/>
</dbReference>